<dbReference type="InterPro" id="IPR027417">
    <property type="entry name" value="P-loop_NTPase"/>
</dbReference>
<evidence type="ECO:0000313" key="6">
    <source>
        <dbReference type="Proteomes" id="UP000191153"/>
    </source>
</evidence>
<dbReference type="PROSITE" id="PS50893">
    <property type="entry name" value="ABC_TRANSPORTER_2"/>
    <property type="match status" value="2"/>
</dbReference>
<evidence type="ECO:0000256" key="2">
    <source>
        <dbReference type="ARBA" id="ARBA00022840"/>
    </source>
</evidence>
<dbReference type="RefSeq" id="WP_078694297.1">
    <property type="nucleotide sequence ID" value="NZ_FUWX01000013.1"/>
</dbReference>
<dbReference type="SUPFAM" id="SSF52540">
    <property type="entry name" value="P-loop containing nucleoside triphosphate hydrolases"/>
    <property type="match status" value="2"/>
</dbReference>
<accession>A0A1T4P9I5</accession>
<keyword evidence="3" id="KW-0175">Coiled coil</keyword>
<dbReference type="SMART" id="SM00382">
    <property type="entry name" value="AAA"/>
    <property type="match status" value="2"/>
</dbReference>
<dbReference type="GO" id="GO:0016887">
    <property type="term" value="F:ATP hydrolysis activity"/>
    <property type="evidence" value="ECO:0007669"/>
    <property type="project" value="InterPro"/>
</dbReference>
<dbReference type="Gene3D" id="3.40.50.300">
    <property type="entry name" value="P-loop containing nucleotide triphosphate hydrolases"/>
    <property type="match status" value="2"/>
</dbReference>
<evidence type="ECO:0000256" key="1">
    <source>
        <dbReference type="ARBA" id="ARBA00022741"/>
    </source>
</evidence>
<dbReference type="STRING" id="180163.SAMN02745174_01837"/>
<dbReference type="EMBL" id="FUWX01000013">
    <property type="protein sequence ID" value="SJZ88194.1"/>
    <property type="molecule type" value="Genomic_DNA"/>
</dbReference>
<dbReference type="GO" id="GO:0005524">
    <property type="term" value="F:ATP binding"/>
    <property type="evidence" value="ECO:0007669"/>
    <property type="project" value="UniProtKB-KW"/>
</dbReference>
<dbReference type="OrthoDB" id="9801441at2"/>
<dbReference type="AlphaFoldDB" id="A0A1T4P9I5"/>
<proteinExistence type="predicted"/>
<name>A0A1T4P9I5_9FUSO</name>
<sequence>MNILEFKNISKSYFTQNLYKDVNLEINTGDKIALIGHNGTGKSTLINMIKREERPSSGKIIREENITIACFEQFGKIDLDKTVEELLNLPFSKVISVQKELEKTSEEFSNDSDANVIIMEKYTKLSDEFESLGGYDYLQTQASFIETFELGDKLSKKFKELSGGERQYIRLAITLFEPANLIILDEPLSFFDKRKTQWLSNYIKDSIKAFLVISHNVDFIRTFANKIFDIDNKRIESYECNYNDYPKEKKKRLAEDKKQNAELEEQINEMEEAIQKKLILLERCNNKHAHAVILRRLRKELEKLAKKRIHISKDYKYEYLPIPDEVFLREREIEPELVILENISKEFSEKVLYKNANLEIASNSKICLVGENGAGKTTLLKIITGEIEPTSGKVYINPKAKMVHIIQETVFEDENMSIKDYLQLKTGLSPDFVESAIDSLYAHEPEFRDKRIFMLSGGERKRLEIFAHTISDIDLLIIDEPTTYMDDFSRKAIAEMLLDYDGAVILVSHDKALLRLLKNFETYDIRDRLLRIKETGNK</sequence>
<protein>
    <submittedName>
        <fullName evidence="5">ATPase components of ABC transporters with duplicated ATPase domains</fullName>
    </submittedName>
</protein>
<dbReference type="InterPro" id="IPR051309">
    <property type="entry name" value="ABCF_ATPase"/>
</dbReference>
<feature type="domain" description="ABC transporter" evidence="4">
    <location>
        <begin position="338"/>
        <end position="535"/>
    </location>
</feature>
<gene>
    <name evidence="5" type="ORF">SAMN02745174_01837</name>
</gene>
<reference evidence="5 6" key="1">
    <citation type="submission" date="2017-02" db="EMBL/GenBank/DDBJ databases">
        <authorList>
            <person name="Peterson S.W."/>
        </authorList>
    </citation>
    <scope>NUCLEOTIDE SEQUENCE [LARGE SCALE GENOMIC DNA]</scope>
    <source>
        <strain evidence="5 6">ATCC 700028</strain>
    </source>
</reference>
<dbReference type="InterPro" id="IPR003439">
    <property type="entry name" value="ABC_transporter-like_ATP-bd"/>
</dbReference>
<dbReference type="CDD" id="cd03221">
    <property type="entry name" value="ABCF_EF-3"/>
    <property type="match status" value="1"/>
</dbReference>
<evidence type="ECO:0000256" key="3">
    <source>
        <dbReference type="SAM" id="Coils"/>
    </source>
</evidence>
<dbReference type="Proteomes" id="UP000191153">
    <property type="component" value="Unassembled WGS sequence"/>
</dbReference>
<keyword evidence="1" id="KW-0547">Nucleotide-binding</keyword>
<evidence type="ECO:0000313" key="5">
    <source>
        <dbReference type="EMBL" id="SJZ88194.1"/>
    </source>
</evidence>
<dbReference type="FunFam" id="3.40.50.300:FF:000011">
    <property type="entry name" value="Putative ABC transporter ATP-binding component"/>
    <property type="match status" value="1"/>
</dbReference>
<dbReference type="InterPro" id="IPR003593">
    <property type="entry name" value="AAA+_ATPase"/>
</dbReference>
<dbReference type="PANTHER" id="PTHR42855">
    <property type="entry name" value="ABC TRANSPORTER ATP-BINDING SUBUNIT"/>
    <property type="match status" value="1"/>
</dbReference>
<feature type="domain" description="ABC transporter" evidence="4">
    <location>
        <begin position="4"/>
        <end position="257"/>
    </location>
</feature>
<organism evidence="5 6">
    <name type="scientific">Cetobacterium ceti</name>
    <dbReference type="NCBI Taxonomy" id="180163"/>
    <lineage>
        <taxon>Bacteria</taxon>
        <taxon>Fusobacteriati</taxon>
        <taxon>Fusobacteriota</taxon>
        <taxon>Fusobacteriia</taxon>
        <taxon>Fusobacteriales</taxon>
        <taxon>Fusobacteriaceae</taxon>
        <taxon>Cetobacterium</taxon>
    </lineage>
</organism>
<keyword evidence="6" id="KW-1185">Reference proteome</keyword>
<dbReference type="PANTHER" id="PTHR42855:SF2">
    <property type="entry name" value="DRUG RESISTANCE ABC TRANSPORTER,ATP-BINDING PROTEIN"/>
    <property type="match status" value="1"/>
</dbReference>
<dbReference type="Pfam" id="PF00005">
    <property type="entry name" value="ABC_tran"/>
    <property type="match status" value="2"/>
</dbReference>
<evidence type="ECO:0000259" key="4">
    <source>
        <dbReference type="PROSITE" id="PS50893"/>
    </source>
</evidence>
<keyword evidence="2" id="KW-0067">ATP-binding</keyword>
<feature type="coiled-coil region" evidence="3">
    <location>
        <begin position="253"/>
        <end position="314"/>
    </location>
</feature>